<evidence type="ECO:0000256" key="1">
    <source>
        <dbReference type="ARBA" id="ARBA00005843"/>
    </source>
</evidence>
<accession>A0A152A2W1</accession>
<feature type="region of interest" description="Disordered" evidence="10">
    <location>
        <begin position="402"/>
        <end position="461"/>
    </location>
</feature>
<dbReference type="InterPro" id="IPR050940">
    <property type="entry name" value="Actin_reg-Ser/Thr_kinase"/>
</dbReference>
<feature type="region of interest" description="Disordered" evidence="10">
    <location>
        <begin position="155"/>
        <end position="174"/>
    </location>
</feature>
<dbReference type="SMART" id="SM00220">
    <property type="entry name" value="S_TKc"/>
    <property type="match status" value="1"/>
</dbReference>
<gene>
    <name evidence="12" type="ORF">DLAC_02429</name>
</gene>
<comment type="catalytic activity">
    <reaction evidence="8">
        <text>L-threonyl-[protein] + ATP = O-phospho-L-threonyl-[protein] + ADP + H(+)</text>
        <dbReference type="Rhea" id="RHEA:46608"/>
        <dbReference type="Rhea" id="RHEA-COMP:11060"/>
        <dbReference type="Rhea" id="RHEA-COMP:11605"/>
        <dbReference type="ChEBI" id="CHEBI:15378"/>
        <dbReference type="ChEBI" id="CHEBI:30013"/>
        <dbReference type="ChEBI" id="CHEBI:30616"/>
        <dbReference type="ChEBI" id="CHEBI:61977"/>
        <dbReference type="ChEBI" id="CHEBI:456216"/>
        <dbReference type="EC" id="2.7.11.1"/>
    </reaction>
</comment>
<dbReference type="InterPro" id="IPR011009">
    <property type="entry name" value="Kinase-like_dom_sf"/>
</dbReference>
<comment type="catalytic activity">
    <reaction evidence="9">
        <text>L-seryl-[protein] + ATP = O-phospho-L-seryl-[protein] + ADP + H(+)</text>
        <dbReference type="Rhea" id="RHEA:17989"/>
        <dbReference type="Rhea" id="RHEA-COMP:9863"/>
        <dbReference type="Rhea" id="RHEA-COMP:11604"/>
        <dbReference type="ChEBI" id="CHEBI:15378"/>
        <dbReference type="ChEBI" id="CHEBI:29999"/>
        <dbReference type="ChEBI" id="CHEBI:30616"/>
        <dbReference type="ChEBI" id="CHEBI:83421"/>
        <dbReference type="ChEBI" id="CHEBI:456216"/>
        <dbReference type="EC" id="2.7.11.1"/>
    </reaction>
</comment>
<evidence type="ECO:0000256" key="6">
    <source>
        <dbReference type="ARBA" id="ARBA00022777"/>
    </source>
</evidence>
<dbReference type="OrthoDB" id="4062651at2759"/>
<dbReference type="InterPro" id="IPR008271">
    <property type="entry name" value="Ser/Thr_kinase_AS"/>
</dbReference>
<keyword evidence="7" id="KW-0067">ATP-binding</keyword>
<dbReference type="InterPro" id="IPR001245">
    <property type="entry name" value="Ser-Thr/Tyr_kinase_cat_dom"/>
</dbReference>
<comment type="caution">
    <text evidence="12">The sequence shown here is derived from an EMBL/GenBank/DDBJ whole genome shotgun (WGS) entry which is preliminary data.</text>
</comment>
<dbReference type="PROSITE" id="PS50011">
    <property type="entry name" value="PROTEIN_KINASE_DOM"/>
    <property type="match status" value="1"/>
</dbReference>
<evidence type="ECO:0000256" key="3">
    <source>
        <dbReference type="ARBA" id="ARBA00022527"/>
    </source>
</evidence>
<feature type="compositionally biased region" description="Acidic residues" evidence="10">
    <location>
        <begin position="433"/>
        <end position="448"/>
    </location>
</feature>
<keyword evidence="5" id="KW-0547">Nucleotide-binding</keyword>
<dbReference type="Gene3D" id="1.10.510.10">
    <property type="entry name" value="Transferase(Phosphotransferase) domain 1"/>
    <property type="match status" value="1"/>
</dbReference>
<dbReference type="InParanoid" id="A0A152A2W1"/>
<dbReference type="PANTHER" id="PTHR46485:SF5">
    <property type="entry name" value="CENTER DIVIDER, ISOFORM A"/>
    <property type="match status" value="1"/>
</dbReference>
<dbReference type="CDD" id="cd13999">
    <property type="entry name" value="STKc_MAP3K-like"/>
    <property type="match status" value="1"/>
</dbReference>
<sequence length="604" mass="67137">MEPVDNNQSIIDNNIYQSNDNINLEGLPDGTNAFKINFDDLEFGQLVGKGAYGKIYKGEYFGTPVGIKEISLSPRDSKYKDLIKFIQREVAMLRFSHPHLVQFIGVSEKGQNLYIVSEFVVGGDLAYYLFRNKQDDSNNLESFIHRKVNIGSSLSDQTSNINNNSSSNNNNSSNSDCEKLYNLSWPLRVKIAYDISCGMAYLHSRNVIHRDLKSTNLLVGDGWKVKVCDFGFARKSFSGRTKRTMTICGSQQYSSPEVMLGQDYNETCDVFSYGIVLLEIITRMETTNQLRPSYLKYALDVDTLLPLIPKDCPPSFLKLALDCTEYESEKRPTFKEITDRLKSLTKKLATAPNHHTSNNGILPPLRTLVHSPVQSPVQSPMTPKQQLQQQLINQNINLYSSPVANSTGNSTPLSPSSKLDHSTSTGTLSSNVDESDLDESDLESDEDTDNSRPSSSNAKPYHKMGFVIKHFNNDSNSNFELLLSPTRSSTPQNLSSKSPTPLILSPRSKLTSNKDSIATSDQVDDSSSPSSSSIFSPISLLPTFTNIISTTSITSITNNITNNYHLQNQTLLPNTNNNNTNGIQISSNSSFTPFINTRIRTVQS</sequence>
<dbReference type="PROSITE" id="PS00108">
    <property type="entry name" value="PROTEIN_KINASE_ST"/>
    <property type="match status" value="1"/>
</dbReference>
<comment type="similarity">
    <text evidence="1">Belongs to the protein kinase superfamily. TKL Ser/Thr protein kinase family.</text>
</comment>
<dbReference type="AlphaFoldDB" id="A0A152A2W1"/>
<evidence type="ECO:0000259" key="11">
    <source>
        <dbReference type="PROSITE" id="PS50011"/>
    </source>
</evidence>
<reference evidence="12 13" key="1">
    <citation type="submission" date="2015-12" db="EMBL/GenBank/DDBJ databases">
        <title>Dictyostelia acquired genes for synthesis and detection of signals that induce cell-type specialization by lateral gene transfer from prokaryotes.</title>
        <authorList>
            <person name="Gloeckner G."/>
            <person name="Schaap P."/>
        </authorList>
    </citation>
    <scope>NUCLEOTIDE SEQUENCE [LARGE SCALE GENOMIC DNA]</scope>
    <source>
        <strain evidence="12 13">TK</strain>
    </source>
</reference>
<feature type="domain" description="Protein kinase" evidence="11">
    <location>
        <begin position="41"/>
        <end position="344"/>
    </location>
</feature>
<dbReference type="GO" id="GO:0004674">
    <property type="term" value="F:protein serine/threonine kinase activity"/>
    <property type="evidence" value="ECO:0007669"/>
    <property type="project" value="UniProtKB-KW"/>
</dbReference>
<keyword evidence="13" id="KW-1185">Reference proteome</keyword>
<evidence type="ECO:0000256" key="10">
    <source>
        <dbReference type="SAM" id="MobiDB-lite"/>
    </source>
</evidence>
<evidence type="ECO:0000256" key="9">
    <source>
        <dbReference type="ARBA" id="ARBA00048679"/>
    </source>
</evidence>
<dbReference type="InterPro" id="IPR000719">
    <property type="entry name" value="Prot_kinase_dom"/>
</dbReference>
<evidence type="ECO:0000256" key="2">
    <source>
        <dbReference type="ARBA" id="ARBA00012513"/>
    </source>
</evidence>
<keyword evidence="4" id="KW-0808">Transferase</keyword>
<proteinExistence type="inferred from homology"/>
<keyword evidence="6 12" id="KW-0418">Kinase</keyword>
<keyword evidence="3" id="KW-0723">Serine/threonine-protein kinase</keyword>
<feature type="region of interest" description="Disordered" evidence="10">
    <location>
        <begin position="482"/>
        <end position="533"/>
    </location>
</feature>
<feature type="compositionally biased region" description="Low complexity" evidence="10">
    <location>
        <begin position="159"/>
        <end position="174"/>
    </location>
</feature>
<evidence type="ECO:0000256" key="8">
    <source>
        <dbReference type="ARBA" id="ARBA00047899"/>
    </source>
</evidence>
<dbReference type="STRING" id="361077.A0A152A2W1"/>
<dbReference type="SUPFAM" id="SSF56112">
    <property type="entry name" value="Protein kinase-like (PK-like)"/>
    <property type="match status" value="1"/>
</dbReference>
<feature type="compositionally biased region" description="Polar residues" evidence="10">
    <location>
        <begin position="482"/>
        <end position="499"/>
    </location>
</feature>
<name>A0A152A2W1_TIELA</name>
<dbReference type="GO" id="GO:0005524">
    <property type="term" value="F:ATP binding"/>
    <property type="evidence" value="ECO:0007669"/>
    <property type="project" value="UniProtKB-KW"/>
</dbReference>
<dbReference type="Pfam" id="PF07714">
    <property type="entry name" value="PK_Tyr_Ser-Thr"/>
    <property type="match status" value="1"/>
</dbReference>
<evidence type="ECO:0000313" key="12">
    <source>
        <dbReference type="EMBL" id="KYR00437.1"/>
    </source>
</evidence>
<dbReference type="Gene3D" id="3.30.200.20">
    <property type="entry name" value="Phosphorylase Kinase, domain 1"/>
    <property type="match status" value="1"/>
</dbReference>
<evidence type="ECO:0000256" key="4">
    <source>
        <dbReference type="ARBA" id="ARBA00022679"/>
    </source>
</evidence>
<organism evidence="12 13">
    <name type="scientific">Tieghemostelium lacteum</name>
    <name type="common">Slime mold</name>
    <name type="synonym">Dictyostelium lacteum</name>
    <dbReference type="NCBI Taxonomy" id="361077"/>
    <lineage>
        <taxon>Eukaryota</taxon>
        <taxon>Amoebozoa</taxon>
        <taxon>Evosea</taxon>
        <taxon>Eumycetozoa</taxon>
        <taxon>Dictyostelia</taxon>
        <taxon>Dictyosteliales</taxon>
        <taxon>Raperosteliaceae</taxon>
        <taxon>Tieghemostelium</taxon>
    </lineage>
</organism>
<evidence type="ECO:0000256" key="7">
    <source>
        <dbReference type="ARBA" id="ARBA00022840"/>
    </source>
</evidence>
<dbReference type="EMBL" id="LODT01000013">
    <property type="protein sequence ID" value="KYR00437.1"/>
    <property type="molecule type" value="Genomic_DNA"/>
</dbReference>
<evidence type="ECO:0000313" key="13">
    <source>
        <dbReference type="Proteomes" id="UP000076078"/>
    </source>
</evidence>
<dbReference type="Proteomes" id="UP000076078">
    <property type="component" value="Unassembled WGS sequence"/>
</dbReference>
<dbReference type="EC" id="2.7.11.1" evidence="2"/>
<feature type="compositionally biased region" description="Polar residues" evidence="10">
    <location>
        <begin position="402"/>
        <end position="427"/>
    </location>
</feature>
<feature type="compositionally biased region" description="Polar residues" evidence="10">
    <location>
        <begin position="508"/>
        <end position="521"/>
    </location>
</feature>
<protein>
    <recommendedName>
        <fullName evidence="2">non-specific serine/threonine protein kinase</fullName>
        <ecNumber evidence="2">2.7.11.1</ecNumber>
    </recommendedName>
</protein>
<dbReference type="PANTHER" id="PTHR46485">
    <property type="entry name" value="LIM DOMAIN KINASE 1"/>
    <property type="match status" value="1"/>
</dbReference>
<evidence type="ECO:0000256" key="5">
    <source>
        <dbReference type="ARBA" id="ARBA00022741"/>
    </source>
</evidence>